<gene>
    <name evidence="7" type="ORF">GCM10007968_11570</name>
</gene>
<dbReference type="Pfam" id="PF04198">
    <property type="entry name" value="Sugar-bind"/>
    <property type="match status" value="1"/>
</dbReference>
<organism evidence="7 8">
    <name type="scientific">Sporolactobacillus putidus</name>
    <dbReference type="NCBI Taxonomy" id="492735"/>
    <lineage>
        <taxon>Bacteria</taxon>
        <taxon>Bacillati</taxon>
        <taxon>Bacillota</taxon>
        <taxon>Bacilli</taxon>
        <taxon>Bacillales</taxon>
        <taxon>Sporolactobacillaceae</taxon>
        <taxon>Sporolactobacillus</taxon>
    </lineage>
</organism>
<evidence type="ECO:0000256" key="3">
    <source>
        <dbReference type="ARBA" id="ARBA00023125"/>
    </source>
</evidence>
<feature type="domain" description="Sugar-binding" evidence="5">
    <location>
        <begin position="73"/>
        <end position="325"/>
    </location>
</feature>
<evidence type="ECO:0000256" key="2">
    <source>
        <dbReference type="ARBA" id="ARBA00023015"/>
    </source>
</evidence>
<dbReference type="Pfam" id="PF13545">
    <property type="entry name" value="HTH_Crp_2"/>
    <property type="match status" value="1"/>
</dbReference>
<comment type="similarity">
    <text evidence="1">Belongs to the SorC transcriptional regulatory family.</text>
</comment>
<dbReference type="Gene3D" id="3.40.50.1360">
    <property type="match status" value="1"/>
</dbReference>
<dbReference type="InterPro" id="IPR012318">
    <property type="entry name" value="HTH_CRP"/>
</dbReference>
<evidence type="ECO:0000313" key="8">
    <source>
        <dbReference type="Proteomes" id="UP000654670"/>
    </source>
</evidence>
<evidence type="ECO:0000256" key="4">
    <source>
        <dbReference type="ARBA" id="ARBA00023163"/>
    </source>
</evidence>
<dbReference type="GO" id="GO:0003677">
    <property type="term" value="F:DNA binding"/>
    <property type="evidence" value="ECO:0007669"/>
    <property type="project" value="UniProtKB-KW"/>
</dbReference>
<dbReference type="EMBL" id="BMOK01000004">
    <property type="protein sequence ID" value="GGL49143.1"/>
    <property type="molecule type" value="Genomic_DNA"/>
</dbReference>
<evidence type="ECO:0000259" key="6">
    <source>
        <dbReference type="Pfam" id="PF13545"/>
    </source>
</evidence>
<dbReference type="InterPro" id="IPR007324">
    <property type="entry name" value="Sugar-bd_dom_put"/>
</dbReference>
<dbReference type="SUPFAM" id="SSF46785">
    <property type="entry name" value="Winged helix' DNA-binding domain"/>
    <property type="match status" value="1"/>
</dbReference>
<dbReference type="InterPro" id="IPR011991">
    <property type="entry name" value="ArsR-like_HTH"/>
</dbReference>
<accession>A0A917S029</accession>
<dbReference type="SUPFAM" id="SSF100950">
    <property type="entry name" value="NagB/RpiA/CoA transferase-like"/>
    <property type="match status" value="1"/>
</dbReference>
<dbReference type="Gene3D" id="1.10.10.60">
    <property type="entry name" value="Homeodomain-like"/>
    <property type="match status" value="1"/>
</dbReference>
<dbReference type="CDD" id="cd00090">
    <property type="entry name" value="HTH_ARSR"/>
    <property type="match status" value="1"/>
</dbReference>
<evidence type="ECO:0000256" key="1">
    <source>
        <dbReference type="ARBA" id="ARBA00010466"/>
    </source>
</evidence>
<name>A0A917S029_9BACL</name>
<keyword evidence="4" id="KW-0804">Transcription</keyword>
<evidence type="ECO:0000259" key="5">
    <source>
        <dbReference type="Pfam" id="PF04198"/>
    </source>
</evidence>
<feature type="domain" description="HTH crp-type" evidence="6">
    <location>
        <begin position="29"/>
        <end position="64"/>
    </location>
</feature>
<sequence>MCRKRKAGNAVEKKTDRMLLIRIAQMYYEQNMTQSQIAKELGIYRTTISRLLKKVKEDGIVRITINYGIAGDNIAAEQTLKKRFRLKEAIVVSVDRNQSGAVKLQAIGQACARLLAKIIKDGDVIGFSWGSSLAETVDALETSRRKGVVCVPLVGGSSGKLESRFHSNTICYQAALKLGAQSLMIDLPTIVEKKETRDDILRSSHFREIASMWEHLSVAVFGIGSMNITGRSTWHAFYGEETVKELGDRKAAGDICSRFFDEKGVPVQTSLSERTITIQLEKLKRARYAIGVAESLEKVPGIAGALRGGYINALVTTEETAAGIIKLTE</sequence>
<protein>
    <submittedName>
        <fullName evidence="7">Cro/Cl family transcriptional regulator</fullName>
    </submittedName>
</protein>
<dbReference type="PANTHER" id="PTHR34294">
    <property type="entry name" value="TRANSCRIPTIONAL REGULATOR-RELATED"/>
    <property type="match status" value="1"/>
</dbReference>
<dbReference type="InterPro" id="IPR036390">
    <property type="entry name" value="WH_DNA-bd_sf"/>
</dbReference>
<dbReference type="InterPro" id="IPR037171">
    <property type="entry name" value="NagB/RpiA_transferase-like"/>
</dbReference>
<dbReference type="GO" id="GO:0006355">
    <property type="term" value="P:regulation of DNA-templated transcription"/>
    <property type="evidence" value="ECO:0007669"/>
    <property type="project" value="InterPro"/>
</dbReference>
<keyword evidence="2" id="KW-0805">Transcription regulation</keyword>
<dbReference type="Proteomes" id="UP000654670">
    <property type="component" value="Unassembled WGS sequence"/>
</dbReference>
<reference evidence="7" key="2">
    <citation type="submission" date="2020-09" db="EMBL/GenBank/DDBJ databases">
        <authorList>
            <person name="Sun Q."/>
            <person name="Ohkuma M."/>
        </authorList>
    </citation>
    <scope>NUCLEOTIDE SEQUENCE</scope>
    <source>
        <strain evidence="7">JCM 15325</strain>
    </source>
</reference>
<keyword evidence="8" id="KW-1185">Reference proteome</keyword>
<proteinExistence type="inferred from homology"/>
<dbReference type="InterPro" id="IPR051054">
    <property type="entry name" value="SorC_transcr_regulators"/>
</dbReference>
<dbReference type="GO" id="GO:0030246">
    <property type="term" value="F:carbohydrate binding"/>
    <property type="evidence" value="ECO:0007669"/>
    <property type="project" value="InterPro"/>
</dbReference>
<dbReference type="PANTHER" id="PTHR34294:SF1">
    <property type="entry name" value="TRANSCRIPTIONAL REGULATOR LSRR"/>
    <property type="match status" value="1"/>
</dbReference>
<evidence type="ECO:0000313" key="7">
    <source>
        <dbReference type="EMBL" id="GGL49143.1"/>
    </source>
</evidence>
<comment type="caution">
    <text evidence="7">The sequence shown here is derived from an EMBL/GenBank/DDBJ whole genome shotgun (WGS) entry which is preliminary data.</text>
</comment>
<reference evidence="7" key="1">
    <citation type="journal article" date="2014" name="Int. J. Syst. Evol. Microbiol.">
        <title>Complete genome sequence of Corynebacterium casei LMG S-19264T (=DSM 44701T), isolated from a smear-ripened cheese.</title>
        <authorList>
            <consortium name="US DOE Joint Genome Institute (JGI-PGF)"/>
            <person name="Walter F."/>
            <person name="Albersmeier A."/>
            <person name="Kalinowski J."/>
            <person name="Ruckert C."/>
        </authorList>
    </citation>
    <scope>NUCLEOTIDE SEQUENCE</scope>
    <source>
        <strain evidence="7">JCM 15325</strain>
    </source>
</reference>
<keyword evidence="3" id="KW-0238">DNA-binding</keyword>
<dbReference type="AlphaFoldDB" id="A0A917S029"/>